<keyword evidence="2" id="KW-1185">Reference proteome</keyword>
<dbReference type="Proteomes" id="UP000316304">
    <property type="component" value="Unassembled WGS sequence"/>
</dbReference>
<comment type="caution">
    <text evidence="1">The sequence shown here is derived from an EMBL/GenBank/DDBJ whole genome shotgun (WGS) entry which is preliminary data.</text>
</comment>
<dbReference type="EMBL" id="SJPT01000004">
    <property type="protein sequence ID" value="TWU23236.1"/>
    <property type="molecule type" value="Genomic_DNA"/>
</dbReference>
<evidence type="ECO:0000313" key="2">
    <source>
        <dbReference type="Proteomes" id="UP000316304"/>
    </source>
</evidence>
<accession>A0A5C6CJA4</accession>
<gene>
    <name evidence="1" type="ORF">Pla52o_27720</name>
</gene>
<reference evidence="1 2" key="1">
    <citation type="submission" date="2019-02" db="EMBL/GenBank/DDBJ databases">
        <title>Deep-cultivation of Planctomycetes and their phenomic and genomic characterization uncovers novel biology.</title>
        <authorList>
            <person name="Wiegand S."/>
            <person name="Jogler M."/>
            <person name="Boedeker C."/>
            <person name="Pinto D."/>
            <person name="Vollmers J."/>
            <person name="Rivas-Marin E."/>
            <person name="Kohn T."/>
            <person name="Peeters S.H."/>
            <person name="Heuer A."/>
            <person name="Rast P."/>
            <person name="Oberbeckmann S."/>
            <person name="Bunk B."/>
            <person name="Jeske O."/>
            <person name="Meyerdierks A."/>
            <person name="Storesund J.E."/>
            <person name="Kallscheuer N."/>
            <person name="Luecker S."/>
            <person name="Lage O.M."/>
            <person name="Pohl T."/>
            <person name="Merkel B.J."/>
            <person name="Hornburger P."/>
            <person name="Mueller R.-W."/>
            <person name="Bruemmer F."/>
            <person name="Labrenz M."/>
            <person name="Spormann A.M."/>
            <person name="Op Den Camp H."/>
            <person name="Overmann J."/>
            <person name="Amann R."/>
            <person name="Jetten M.S.M."/>
            <person name="Mascher T."/>
            <person name="Medema M.H."/>
            <person name="Devos D.P."/>
            <person name="Kaster A.-K."/>
            <person name="Ovreas L."/>
            <person name="Rohde M."/>
            <person name="Galperin M.Y."/>
            <person name="Jogler C."/>
        </authorList>
    </citation>
    <scope>NUCLEOTIDE SEQUENCE [LARGE SCALE GENOMIC DNA]</scope>
    <source>
        <strain evidence="1 2">Pla52o</strain>
    </source>
</reference>
<protein>
    <submittedName>
        <fullName evidence="1">Uncharacterized protein</fullName>
    </submittedName>
</protein>
<proteinExistence type="predicted"/>
<evidence type="ECO:0000313" key="1">
    <source>
        <dbReference type="EMBL" id="TWU23236.1"/>
    </source>
</evidence>
<organism evidence="1 2">
    <name type="scientific">Novipirellula galeiformis</name>
    <dbReference type="NCBI Taxonomy" id="2528004"/>
    <lineage>
        <taxon>Bacteria</taxon>
        <taxon>Pseudomonadati</taxon>
        <taxon>Planctomycetota</taxon>
        <taxon>Planctomycetia</taxon>
        <taxon>Pirellulales</taxon>
        <taxon>Pirellulaceae</taxon>
        <taxon>Novipirellula</taxon>
    </lineage>
</organism>
<sequence>MLWTVQIDTLVSFDRPVCTALRLLPELAMTHTDRHEQIRSLFNQAVQMVDTERRWFLHSIEDRDLAADVERLLESSACCGSFGDKKSS</sequence>
<name>A0A5C6CJA4_9BACT</name>
<dbReference type="AlphaFoldDB" id="A0A5C6CJA4"/>